<evidence type="ECO:0000256" key="4">
    <source>
        <dbReference type="ARBA" id="ARBA00022989"/>
    </source>
</evidence>
<evidence type="ECO:0008006" key="10">
    <source>
        <dbReference type="Google" id="ProtNLM"/>
    </source>
</evidence>
<dbReference type="PANTHER" id="PTHR11266:SF80">
    <property type="entry name" value="PEROXISOMAL MEMBRANE PROTEIN 2"/>
    <property type="match status" value="1"/>
</dbReference>
<feature type="transmembrane region" description="Helical" evidence="7">
    <location>
        <begin position="325"/>
        <end position="344"/>
    </location>
</feature>
<proteinExistence type="inferred from homology"/>
<evidence type="ECO:0000256" key="3">
    <source>
        <dbReference type="ARBA" id="ARBA00022692"/>
    </source>
</evidence>
<evidence type="ECO:0000256" key="5">
    <source>
        <dbReference type="ARBA" id="ARBA00023136"/>
    </source>
</evidence>
<name>A0A1C6YF33_PLACE</name>
<comment type="similarity">
    <text evidence="2">Belongs to the peroxisomal membrane protein PXMP2/4 family.</text>
</comment>
<feature type="region of interest" description="Disordered" evidence="6">
    <location>
        <begin position="158"/>
        <end position="220"/>
    </location>
</feature>
<evidence type="ECO:0000313" key="8">
    <source>
        <dbReference type="EMBL" id="SCM21967.1"/>
    </source>
</evidence>
<keyword evidence="4 7" id="KW-1133">Transmembrane helix</keyword>
<evidence type="ECO:0000256" key="2">
    <source>
        <dbReference type="ARBA" id="ARBA00006824"/>
    </source>
</evidence>
<evidence type="ECO:0000256" key="1">
    <source>
        <dbReference type="ARBA" id="ARBA00004141"/>
    </source>
</evidence>
<accession>A0A1C6YF33</accession>
<dbReference type="GO" id="GO:0005737">
    <property type="term" value="C:cytoplasm"/>
    <property type="evidence" value="ECO:0007669"/>
    <property type="project" value="TreeGrafter"/>
</dbReference>
<dbReference type="InterPro" id="IPR007248">
    <property type="entry name" value="Mpv17_PMP22"/>
</dbReference>
<reference evidence="8 9" key="1">
    <citation type="submission" date="2016-08" db="EMBL/GenBank/DDBJ databases">
        <authorList>
            <consortium name="Pathogen Informatics"/>
        </authorList>
    </citation>
    <scope>NUCLEOTIDE SEQUENCE [LARGE SCALE GENOMIC DNA]</scope>
    <source>
        <strain evidence="8 9">DS</strain>
    </source>
</reference>
<dbReference type="PANTHER" id="PTHR11266">
    <property type="entry name" value="PEROXISOMAL MEMBRANE PROTEIN 2, PXMP2 MPV17"/>
    <property type="match status" value="1"/>
</dbReference>
<organism evidence="8 9">
    <name type="scientific">Plasmodium chabaudi adami</name>
    <dbReference type="NCBI Taxonomy" id="5826"/>
    <lineage>
        <taxon>Eukaryota</taxon>
        <taxon>Sar</taxon>
        <taxon>Alveolata</taxon>
        <taxon>Apicomplexa</taxon>
        <taxon>Aconoidasida</taxon>
        <taxon>Haemosporida</taxon>
        <taxon>Plasmodiidae</taxon>
        <taxon>Plasmodium</taxon>
        <taxon>Plasmodium (Vinckeia)</taxon>
    </lineage>
</organism>
<keyword evidence="3 7" id="KW-0812">Transmembrane</keyword>
<protein>
    <recommendedName>
        <fullName evidence="10">Protein Mpv17</fullName>
    </recommendedName>
</protein>
<evidence type="ECO:0000313" key="9">
    <source>
        <dbReference type="Proteomes" id="UP000507536"/>
    </source>
</evidence>
<feature type="transmembrane region" description="Helical" evidence="7">
    <location>
        <begin position="406"/>
        <end position="427"/>
    </location>
</feature>
<sequence length="454" mass="53513">MLINAYIGIKGKHRNFVPKNVNSFATNYNFRRKPFSDKVNYLRYLNFEGTKIKNKKSNNIYEPFFCNQFGNKLSEKFNYKPPYTHEIKLKEFDNHGIYLNNYTDKENYIQNKYINDIDKYNTVINQVANTFFNPSNRNAFIKTTNRFFQTIIQKAFHTATNKKDDKKSSKNDKKNTKGDKKNKKNDTVSKKTEAPNKKTETSNKKVETSNKKSVKNTKNDTIVESQENQCLDKKKNIEENKSITKEKLCNTIKNNTNIKHEMNETDKKSFADQKKKIKNVINNLFEKHLLLMNSLIAGILYFIADIACQFMEMTKQANEYDIFRTLRMSTIGFTLEGPVMTWWYGKILANFIKSRPNIFLYKSFIPTLFDNFVFGPIHLTIFFFYNGILKNQPRSEIVEKILNTGMNVFFISFVTWTPLTLVNFFFVPRIYQATVVFFADFFWVIFLSWCANNK</sequence>
<dbReference type="Proteomes" id="UP000507536">
    <property type="component" value="Chromosome 11"/>
</dbReference>
<gene>
    <name evidence="8" type="ORF">PCHDS_000263000</name>
</gene>
<keyword evidence="5 7" id="KW-0472">Membrane</keyword>
<feature type="transmembrane region" description="Helical" evidence="7">
    <location>
        <begin position="364"/>
        <end position="385"/>
    </location>
</feature>
<dbReference type="EMBL" id="LT608191">
    <property type="protein sequence ID" value="SCM21967.1"/>
    <property type="molecule type" value="Genomic_DNA"/>
</dbReference>
<comment type="subcellular location">
    <subcellularLocation>
        <location evidence="1">Membrane</location>
        <topology evidence="1">Multi-pass membrane protein</topology>
    </subcellularLocation>
</comment>
<feature type="compositionally biased region" description="Basic and acidic residues" evidence="6">
    <location>
        <begin position="161"/>
        <end position="210"/>
    </location>
</feature>
<dbReference type="Pfam" id="PF04117">
    <property type="entry name" value="Mpv17_PMP22"/>
    <property type="match status" value="1"/>
</dbReference>
<evidence type="ECO:0000256" key="7">
    <source>
        <dbReference type="SAM" id="Phobius"/>
    </source>
</evidence>
<feature type="transmembrane region" description="Helical" evidence="7">
    <location>
        <begin position="433"/>
        <end position="451"/>
    </location>
</feature>
<evidence type="ECO:0000256" key="6">
    <source>
        <dbReference type="SAM" id="MobiDB-lite"/>
    </source>
</evidence>
<dbReference type="AlphaFoldDB" id="A0A1C6YF33"/>
<feature type="transmembrane region" description="Helical" evidence="7">
    <location>
        <begin position="288"/>
        <end position="304"/>
    </location>
</feature>
<dbReference type="GO" id="GO:0016020">
    <property type="term" value="C:membrane"/>
    <property type="evidence" value="ECO:0007669"/>
    <property type="project" value="UniProtKB-SubCell"/>
</dbReference>